<name>A0A8H4X1H4_9HYPO</name>
<dbReference type="Pfam" id="PF13489">
    <property type="entry name" value="Methyltransf_23"/>
    <property type="match status" value="1"/>
</dbReference>
<organism evidence="3 4">
    <name type="scientific">Fusarium gaditjirri</name>
    <dbReference type="NCBI Taxonomy" id="282569"/>
    <lineage>
        <taxon>Eukaryota</taxon>
        <taxon>Fungi</taxon>
        <taxon>Dikarya</taxon>
        <taxon>Ascomycota</taxon>
        <taxon>Pezizomycotina</taxon>
        <taxon>Sordariomycetes</taxon>
        <taxon>Hypocreomycetidae</taxon>
        <taxon>Hypocreales</taxon>
        <taxon>Nectriaceae</taxon>
        <taxon>Fusarium</taxon>
        <taxon>Fusarium nisikadoi species complex</taxon>
    </lineage>
</organism>
<evidence type="ECO:0000256" key="1">
    <source>
        <dbReference type="SAM" id="MobiDB-lite"/>
    </source>
</evidence>
<dbReference type="SUPFAM" id="SSF53335">
    <property type="entry name" value="S-adenosyl-L-methionine-dependent methyltransferases"/>
    <property type="match status" value="1"/>
</dbReference>
<dbReference type="InterPro" id="IPR052897">
    <property type="entry name" value="Sec-Metab_Biosynth_Hydrolase"/>
</dbReference>
<dbReference type="Pfam" id="PF12697">
    <property type="entry name" value="Abhydrolase_6"/>
    <property type="match status" value="1"/>
</dbReference>
<dbReference type="SUPFAM" id="SSF53474">
    <property type="entry name" value="alpha/beta-Hydrolases"/>
    <property type="match status" value="1"/>
</dbReference>
<dbReference type="Gene3D" id="3.40.50.150">
    <property type="entry name" value="Vaccinia Virus protein VP39"/>
    <property type="match status" value="1"/>
</dbReference>
<dbReference type="Gene3D" id="3.40.50.1820">
    <property type="entry name" value="alpha/beta hydrolase"/>
    <property type="match status" value="1"/>
</dbReference>
<dbReference type="InterPro" id="IPR029063">
    <property type="entry name" value="SAM-dependent_MTases_sf"/>
</dbReference>
<evidence type="ECO:0000259" key="2">
    <source>
        <dbReference type="Pfam" id="PF12697"/>
    </source>
</evidence>
<reference evidence="3" key="1">
    <citation type="journal article" date="2020" name="BMC Genomics">
        <title>Correction to: Identification and distribution of gene clusters required for synthesis of sphingolipid metabolism inhibitors in diverse species of the filamentous fungus Fusarium.</title>
        <authorList>
            <person name="Kim H.S."/>
            <person name="Lohmar J.M."/>
            <person name="Busman M."/>
            <person name="Brown D.W."/>
            <person name="Naumann T.A."/>
            <person name="Divon H.H."/>
            <person name="Lysoe E."/>
            <person name="Uhlig S."/>
            <person name="Proctor R.H."/>
        </authorList>
    </citation>
    <scope>NUCLEOTIDE SEQUENCE</scope>
    <source>
        <strain evidence="3">NRRL 45417</strain>
    </source>
</reference>
<comment type="caution">
    <text evidence="3">The sequence shown here is derived from an EMBL/GenBank/DDBJ whole genome shotgun (WGS) entry which is preliminary data.</text>
</comment>
<reference evidence="3" key="2">
    <citation type="submission" date="2020-05" db="EMBL/GenBank/DDBJ databases">
        <authorList>
            <person name="Kim H.-S."/>
            <person name="Proctor R.H."/>
            <person name="Brown D.W."/>
        </authorList>
    </citation>
    <scope>NUCLEOTIDE SEQUENCE</scope>
    <source>
        <strain evidence="3">NRRL 45417</strain>
    </source>
</reference>
<feature type="compositionally biased region" description="Low complexity" evidence="1">
    <location>
        <begin position="251"/>
        <end position="274"/>
    </location>
</feature>
<dbReference type="InterPro" id="IPR000073">
    <property type="entry name" value="AB_hydrolase_1"/>
</dbReference>
<feature type="compositionally biased region" description="Basic and acidic residues" evidence="1">
    <location>
        <begin position="287"/>
        <end position="296"/>
    </location>
</feature>
<feature type="region of interest" description="Disordered" evidence="1">
    <location>
        <begin position="42"/>
        <end position="74"/>
    </location>
</feature>
<dbReference type="PANTHER" id="PTHR37017">
    <property type="entry name" value="AB HYDROLASE-1 DOMAIN-CONTAINING PROTEIN-RELATED"/>
    <property type="match status" value="1"/>
</dbReference>
<dbReference type="PANTHER" id="PTHR37017:SF3">
    <property type="entry name" value="AB HYDROLASE-1 DOMAIN-CONTAINING PROTEIN"/>
    <property type="match status" value="1"/>
</dbReference>
<dbReference type="OrthoDB" id="2013972at2759"/>
<feature type="compositionally biased region" description="Low complexity" evidence="1">
    <location>
        <begin position="49"/>
        <end position="66"/>
    </location>
</feature>
<feature type="region of interest" description="Disordered" evidence="1">
    <location>
        <begin position="251"/>
        <end position="306"/>
    </location>
</feature>
<protein>
    <recommendedName>
        <fullName evidence="2">AB hydrolase-1 domain-containing protein</fullName>
    </recommendedName>
</protein>
<sequence>MDDPMASFKDDVDAVRGAIRQETEEGRDVIVITHSYGGTVGNSAVKGFSRPPESSTSGQSSVSPSTSRERDPETGHVVGIIPIATGFCFTGLTFMDHFLNITPPFFRVNKKTGYADLTVRPQKFFYHDLPPADADHATSMLTTQSLKALFEGREYSYSGWLDVPVWFIGTVEDQGLPIFVQRAQIGMVRVLGGRVVYTELKTSHSPFLSQPKQVVQIVLQAFESFTGTRADDTPEMLELANRPFIPLLFMSSPKTKSPTGPSSPASGPRSAPSPQAELIPAADNEDVSGKDVRDDADSTLETDADSSTASVSSSILHYRSIQGRTFHSDKFVTEYSFPNDEQQLESVDISHHYLTVLLDGQLYLAPIGDNVQKALDVGTGSGIWAIDFADQFPQAEVTATDLSPTQPKWVPPNVRFEIDDATETWTWKDNTFDFIHMRYLFGAIQDWAALYQQAYRVCTPGGWVESVEADIHFRSDDGTAEEQEVYKLCNKLYEEGGKAIGRTFFVHDLQPKGMEDAGFVDIKTVDYKIPIGDWPKDPRLAEVGRFVKLTLENDMEGYTLLLWNNVLQWPKDEYQVFLMQSRKALRNRKIHGYFVPSGYALSLKW</sequence>
<feature type="domain" description="AB hydrolase-1" evidence="2">
    <location>
        <begin position="10"/>
        <end position="216"/>
    </location>
</feature>
<dbReference type="Proteomes" id="UP000604273">
    <property type="component" value="Unassembled WGS sequence"/>
</dbReference>
<accession>A0A8H4X1H4</accession>
<dbReference type="CDD" id="cd02440">
    <property type="entry name" value="AdoMet_MTases"/>
    <property type="match status" value="1"/>
</dbReference>
<proteinExistence type="predicted"/>
<dbReference type="AlphaFoldDB" id="A0A8H4X1H4"/>
<evidence type="ECO:0000313" key="4">
    <source>
        <dbReference type="Proteomes" id="UP000604273"/>
    </source>
</evidence>
<keyword evidence="4" id="KW-1185">Reference proteome</keyword>
<dbReference type="EMBL" id="JABFAI010000047">
    <property type="protein sequence ID" value="KAF4958683.1"/>
    <property type="molecule type" value="Genomic_DNA"/>
</dbReference>
<gene>
    <name evidence="3" type="ORF">FGADI_2233</name>
</gene>
<dbReference type="InterPro" id="IPR029058">
    <property type="entry name" value="AB_hydrolase_fold"/>
</dbReference>
<evidence type="ECO:0000313" key="3">
    <source>
        <dbReference type="EMBL" id="KAF4958683.1"/>
    </source>
</evidence>